<organism evidence="1 2">
    <name type="scientific">Trichinella britovi</name>
    <name type="common">Parasitic roundworm</name>
    <dbReference type="NCBI Taxonomy" id="45882"/>
    <lineage>
        <taxon>Eukaryota</taxon>
        <taxon>Metazoa</taxon>
        <taxon>Ecdysozoa</taxon>
        <taxon>Nematoda</taxon>
        <taxon>Enoplea</taxon>
        <taxon>Dorylaimia</taxon>
        <taxon>Trichinellida</taxon>
        <taxon>Trichinellidae</taxon>
        <taxon>Trichinella</taxon>
    </lineage>
</organism>
<sequence length="52" mass="5880">MGDKQRHIATARKRLYVHANTSCKRYKLHGMTNALTATSTNTLSGFERTLLD</sequence>
<name>A0A0V1DA13_TRIBR</name>
<protein>
    <submittedName>
        <fullName evidence="1">Uncharacterized protein</fullName>
    </submittedName>
</protein>
<comment type="caution">
    <text evidence="1">The sequence shown here is derived from an EMBL/GenBank/DDBJ whole genome shotgun (WGS) entry which is preliminary data.</text>
</comment>
<dbReference type="OrthoDB" id="5923516at2759"/>
<evidence type="ECO:0000313" key="2">
    <source>
        <dbReference type="Proteomes" id="UP000054653"/>
    </source>
</evidence>
<reference evidence="1 2" key="1">
    <citation type="submission" date="2015-01" db="EMBL/GenBank/DDBJ databases">
        <title>Evolution of Trichinella species and genotypes.</title>
        <authorList>
            <person name="Korhonen P.K."/>
            <person name="Edoardo P."/>
            <person name="Giuseppe L.R."/>
            <person name="Gasser R.B."/>
        </authorList>
    </citation>
    <scope>NUCLEOTIDE SEQUENCE [LARGE SCALE GENOMIC DNA]</scope>
    <source>
        <strain evidence="1">ISS120</strain>
    </source>
</reference>
<evidence type="ECO:0000313" key="1">
    <source>
        <dbReference type="EMBL" id="KRY58150.1"/>
    </source>
</evidence>
<proteinExistence type="predicted"/>
<keyword evidence="2" id="KW-1185">Reference proteome</keyword>
<dbReference type="Proteomes" id="UP000054653">
    <property type="component" value="Unassembled WGS sequence"/>
</dbReference>
<dbReference type="EMBL" id="JYDI01000024">
    <property type="protein sequence ID" value="KRY58150.1"/>
    <property type="molecule type" value="Genomic_DNA"/>
</dbReference>
<accession>A0A0V1DA13</accession>
<gene>
    <name evidence="1" type="ORF">T03_4430</name>
</gene>
<dbReference type="AlphaFoldDB" id="A0A0V1DA13"/>